<feature type="non-terminal residue" evidence="3">
    <location>
        <position position="1"/>
    </location>
</feature>
<evidence type="ECO:0000256" key="2">
    <source>
        <dbReference type="SAM" id="MobiDB-lite"/>
    </source>
</evidence>
<dbReference type="AlphaFoldDB" id="A0A820GUN7"/>
<feature type="non-terminal residue" evidence="3">
    <location>
        <position position="154"/>
    </location>
</feature>
<feature type="compositionally biased region" description="Polar residues" evidence="2">
    <location>
        <begin position="21"/>
        <end position="35"/>
    </location>
</feature>
<name>A0A820GUN7_9BILA</name>
<proteinExistence type="predicted"/>
<comment type="caution">
    <text evidence="3">The sequence shown here is derived from an EMBL/GenBank/DDBJ whole genome shotgun (WGS) entry which is preliminary data.</text>
</comment>
<protein>
    <submittedName>
        <fullName evidence="3">Uncharacterized protein</fullName>
    </submittedName>
</protein>
<organism evidence="3 4">
    <name type="scientific">Adineta steineri</name>
    <dbReference type="NCBI Taxonomy" id="433720"/>
    <lineage>
        <taxon>Eukaryota</taxon>
        <taxon>Metazoa</taxon>
        <taxon>Spiralia</taxon>
        <taxon>Gnathifera</taxon>
        <taxon>Rotifera</taxon>
        <taxon>Eurotatoria</taxon>
        <taxon>Bdelloidea</taxon>
        <taxon>Adinetida</taxon>
        <taxon>Adinetidae</taxon>
        <taxon>Adineta</taxon>
    </lineage>
</organism>
<feature type="region of interest" description="Disordered" evidence="2">
    <location>
        <begin position="16"/>
        <end position="84"/>
    </location>
</feature>
<evidence type="ECO:0000313" key="4">
    <source>
        <dbReference type="Proteomes" id="UP000663881"/>
    </source>
</evidence>
<dbReference type="EMBL" id="CAJOAY010014969">
    <property type="protein sequence ID" value="CAF4284603.1"/>
    <property type="molecule type" value="Genomic_DNA"/>
</dbReference>
<reference evidence="3" key="1">
    <citation type="submission" date="2021-02" db="EMBL/GenBank/DDBJ databases">
        <authorList>
            <person name="Nowell W R."/>
        </authorList>
    </citation>
    <scope>NUCLEOTIDE SEQUENCE</scope>
</reference>
<keyword evidence="1" id="KW-0175">Coiled coil</keyword>
<dbReference type="Proteomes" id="UP000663881">
    <property type="component" value="Unassembled WGS sequence"/>
</dbReference>
<gene>
    <name evidence="3" type="ORF">OKA104_LOCUS45377</name>
</gene>
<accession>A0A820GUN7</accession>
<feature type="coiled-coil region" evidence="1">
    <location>
        <begin position="93"/>
        <end position="152"/>
    </location>
</feature>
<evidence type="ECO:0000313" key="3">
    <source>
        <dbReference type="EMBL" id="CAF4284603.1"/>
    </source>
</evidence>
<feature type="compositionally biased region" description="Polar residues" evidence="2">
    <location>
        <begin position="55"/>
        <end position="84"/>
    </location>
</feature>
<evidence type="ECO:0000256" key="1">
    <source>
        <dbReference type="SAM" id="Coils"/>
    </source>
</evidence>
<sequence length="154" mass="17791">TGKIIWNDETKEVEILDETTPKLSSEGSDDQQAVLTGSRGLVSRFENSSKDSKLNRSQSQEPLKKSLSMSNSLPTNGINSIKENNDTSAMKLYDDAKRKMEELNQKIDRYERDLIERDQIIEKLKTSQYIESSLDKREKRAYERKISELEEDLK</sequence>